<feature type="compositionally biased region" description="Basic and acidic residues" evidence="1">
    <location>
        <begin position="83"/>
        <end position="101"/>
    </location>
</feature>
<feature type="compositionally biased region" description="Basic and acidic residues" evidence="1">
    <location>
        <begin position="176"/>
        <end position="189"/>
    </location>
</feature>
<sequence>MEVADLAEILPENVIISYNKKRVFSSASPHGIGVWAEAELEACDKNTYEYIRSNPTRAPSLVPQDLHEITNIHRPLSPTIEEPEYKSPEPESQPEKEEDDDKFKLILRGKDVKDVTLTVRPTTKCSAIIKAFLKSVGLTEKFTASAAPPPPAKGRGRKKAAPPVAAVPPMPQLVVDGDKLDPESEIREADLEDGDMVEVSGL</sequence>
<evidence type="ECO:0000313" key="2">
    <source>
        <dbReference type="EMBL" id="KAK7690286.1"/>
    </source>
</evidence>
<name>A0AAW0GL32_9APHY</name>
<comment type="caution">
    <text evidence="2">The sequence shown here is derived from an EMBL/GenBank/DDBJ whole genome shotgun (WGS) entry which is preliminary data.</text>
</comment>
<proteinExistence type="predicted"/>
<dbReference type="Proteomes" id="UP001385951">
    <property type="component" value="Unassembled WGS sequence"/>
</dbReference>
<keyword evidence="3" id="KW-1185">Reference proteome</keyword>
<dbReference type="InterPro" id="IPR029071">
    <property type="entry name" value="Ubiquitin-like_domsf"/>
</dbReference>
<accession>A0AAW0GL32</accession>
<dbReference type="SUPFAM" id="SSF54236">
    <property type="entry name" value="Ubiquitin-like"/>
    <property type="match status" value="1"/>
</dbReference>
<evidence type="ECO:0008006" key="4">
    <source>
        <dbReference type="Google" id="ProtNLM"/>
    </source>
</evidence>
<evidence type="ECO:0000313" key="3">
    <source>
        <dbReference type="Proteomes" id="UP001385951"/>
    </source>
</evidence>
<evidence type="ECO:0000256" key="1">
    <source>
        <dbReference type="SAM" id="MobiDB-lite"/>
    </source>
</evidence>
<dbReference type="CDD" id="cd17080">
    <property type="entry name" value="Ubl_SLD2_Esc2_like"/>
    <property type="match status" value="1"/>
</dbReference>
<organism evidence="2 3">
    <name type="scientific">Cerrena zonata</name>
    <dbReference type="NCBI Taxonomy" id="2478898"/>
    <lineage>
        <taxon>Eukaryota</taxon>
        <taxon>Fungi</taxon>
        <taxon>Dikarya</taxon>
        <taxon>Basidiomycota</taxon>
        <taxon>Agaricomycotina</taxon>
        <taxon>Agaricomycetes</taxon>
        <taxon>Polyporales</taxon>
        <taxon>Cerrenaceae</taxon>
        <taxon>Cerrena</taxon>
    </lineage>
</organism>
<protein>
    <recommendedName>
        <fullName evidence="4">Rad60/SUMO-like domain-containing protein</fullName>
    </recommendedName>
</protein>
<dbReference type="AlphaFoldDB" id="A0AAW0GL32"/>
<reference evidence="2 3" key="1">
    <citation type="submission" date="2022-09" db="EMBL/GenBank/DDBJ databases">
        <authorList>
            <person name="Palmer J.M."/>
        </authorList>
    </citation>
    <scope>NUCLEOTIDE SEQUENCE [LARGE SCALE GENOMIC DNA]</scope>
    <source>
        <strain evidence="2 3">DSM 7382</strain>
    </source>
</reference>
<feature type="region of interest" description="Disordered" evidence="1">
    <location>
        <begin position="143"/>
        <end position="202"/>
    </location>
</feature>
<dbReference type="EMBL" id="JASBNA010000007">
    <property type="protein sequence ID" value="KAK7690286.1"/>
    <property type="molecule type" value="Genomic_DNA"/>
</dbReference>
<feature type="region of interest" description="Disordered" evidence="1">
    <location>
        <begin position="72"/>
        <end position="101"/>
    </location>
</feature>
<gene>
    <name evidence="2" type="ORF">QCA50_006941</name>
</gene>
<dbReference type="Gene3D" id="3.10.20.90">
    <property type="entry name" value="Phosphatidylinositol 3-kinase Catalytic Subunit, Chain A, domain 1"/>
    <property type="match status" value="1"/>
</dbReference>